<protein>
    <submittedName>
        <fullName evidence="2">Uncharacterized protein</fullName>
    </submittedName>
</protein>
<name>A0A5P1F9G7_ASPOF</name>
<dbReference type="Proteomes" id="UP000243459">
    <property type="component" value="Chromosome 3"/>
</dbReference>
<evidence type="ECO:0000313" key="3">
    <source>
        <dbReference type="Proteomes" id="UP000243459"/>
    </source>
</evidence>
<evidence type="ECO:0000313" key="2">
    <source>
        <dbReference type="EMBL" id="ONK74995.1"/>
    </source>
</evidence>
<organism evidence="2 3">
    <name type="scientific">Asparagus officinalis</name>
    <name type="common">Garden asparagus</name>
    <dbReference type="NCBI Taxonomy" id="4686"/>
    <lineage>
        <taxon>Eukaryota</taxon>
        <taxon>Viridiplantae</taxon>
        <taxon>Streptophyta</taxon>
        <taxon>Embryophyta</taxon>
        <taxon>Tracheophyta</taxon>
        <taxon>Spermatophyta</taxon>
        <taxon>Magnoliopsida</taxon>
        <taxon>Liliopsida</taxon>
        <taxon>Asparagales</taxon>
        <taxon>Asparagaceae</taxon>
        <taxon>Asparagoideae</taxon>
        <taxon>Asparagus</taxon>
    </lineage>
</organism>
<proteinExistence type="predicted"/>
<dbReference type="Gramene" id="ONK74995">
    <property type="protein sequence ID" value="ONK74995"/>
    <property type="gene ID" value="A4U43_C03F12220"/>
</dbReference>
<sequence length="105" mass="11795">MKISSYVSALSFKRTIDSISSHNGAEMWVGLRKRIQLTDPFTAKWSPFIEQSVAGEPAVVVAKRGARPVEVVCWQRWMVSVDEALGRREDEEEPDGGDRVDEGRC</sequence>
<feature type="region of interest" description="Disordered" evidence="1">
    <location>
        <begin position="85"/>
        <end position="105"/>
    </location>
</feature>
<gene>
    <name evidence="2" type="ORF">A4U43_C03F12220</name>
</gene>
<feature type="compositionally biased region" description="Basic and acidic residues" evidence="1">
    <location>
        <begin position="96"/>
        <end position="105"/>
    </location>
</feature>
<dbReference type="EMBL" id="CM007383">
    <property type="protein sequence ID" value="ONK74995.1"/>
    <property type="molecule type" value="Genomic_DNA"/>
</dbReference>
<accession>A0A5P1F9G7</accession>
<keyword evidence="3" id="KW-1185">Reference proteome</keyword>
<reference evidence="3" key="1">
    <citation type="journal article" date="2017" name="Nat. Commun.">
        <title>The asparagus genome sheds light on the origin and evolution of a young Y chromosome.</title>
        <authorList>
            <person name="Harkess A."/>
            <person name="Zhou J."/>
            <person name="Xu C."/>
            <person name="Bowers J.E."/>
            <person name="Van der Hulst R."/>
            <person name="Ayyampalayam S."/>
            <person name="Mercati F."/>
            <person name="Riccardi P."/>
            <person name="McKain M.R."/>
            <person name="Kakrana A."/>
            <person name="Tang H."/>
            <person name="Ray J."/>
            <person name="Groenendijk J."/>
            <person name="Arikit S."/>
            <person name="Mathioni S.M."/>
            <person name="Nakano M."/>
            <person name="Shan H."/>
            <person name="Telgmann-Rauber A."/>
            <person name="Kanno A."/>
            <person name="Yue Z."/>
            <person name="Chen H."/>
            <person name="Li W."/>
            <person name="Chen Y."/>
            <person name="Xu X."/>
            <person name="Zhang Y."/>
            <person name="Luo S."/>
            <person name="Chen H."/>
            <person name="Gao J."/>
            <person name="Mao Z."/>
            <person name="Pires J.C."/>
            <person name="Luo M."/>
            <person name="Kudrna D."/>
            <person name="Wing R.A."/>
            <person name="Meyers B.C."/>
            <person name="Yi K."/>
            <person name="Kong H."/>
            <person name="Lavrijsen P."/>
            <person name="Sunseri F."/>
            <person name="Falavigna A."/>
            <person name="Ye Y."/>
            <person name="Leebens-Mack J.H."/>
            <person name="Chen G."/>
        </authorList>
    </citation>
    <scope>NUCLEOTIDE SEQUENCE [LARGE SCALE GENOMIC DNA]</scope>
    <source>
        <strain evidence="3">cv. DH0086</strain>
    </source>
</reference>
<dbReference type="AlphaFoldDB" id="A0A5P1F9G7"/>
<evidence type="ECO:0000256" key="1">
    <source>
        <dbReference type="SAM" id="MobiDB-lite"/>
    </source>
</evidence>